<dbReference type="Pfam" id="PF00884">
    <property type="entry name" value="Sulfatase"/>
    <property type="match status" value="1"/>
</dbReference>
<feature type="compositionally biased region" description="Polar residues" evidence="3">
    <location>
        <begin position="508"/>
        <end position="520"/>
    </location>
</feature>
<dbReference type="PANTHER" id="PTHR46615">
    <property type="entry name" value="ARYLSULFATASE K"/>
    <property type="match status" value="1"/>
</dbReference>
<dbReference type="InterPro" id="IPR017785">
    <property type="entry name" value="Choline-sulfatase"/>
</dbReference>
<geneLocation type="plasmid" evidence="6 7">
    <name>unnamed4</name>
</geneLocation>
<dbReference type="InterPro" id="IPR024607">
    <property type="entry name" value="Sulfatase_CS"/>
</dbReference>
<dbReference type="NCBIfam" id="TIGR03417">
    <property type="entry name" value="chol_sulfatase"/>
    <property type="match status" value="1"/>
</dbReference>
<sequence>MAQPANIVIIMADQLAPHYCGAYGHKVAKTPHIDALAARGMRFDAAYCNSPLCAPSRFALMSGQLISRIAAYDNASELPASVPTFAHYLGALGYHTCLSGKMHFVGPDQKHGFQDRVTTDIYPADFAWTPDWEAPDERIDKWYHNMQTVKESGVAVATFQTDYDDEVGFAARRWLIDRGRDRAQGQSAPFALVASFIHPHDPYVAKPEFWDLYSDDDIELPEFVLSAKAQDPFSRRVMDGIEASTVALTDEEVRRARRAYLANVSYFDSKVGEIVKTLEDIGELDNTIVMVTADHGDMLGERGMWYKMNFFEHSARIPLIMAGPNVVQGTALNACSLVDILPTVIEIAGGNDAILGEPVDGRSLMPLARGEVDPCDEAIGEYCAEMTPAPVFMIRRGTLKYIHCDTDPPQLYDLANDPLEKVNVVADAAYATQAEVFSAEVKDRWNGDALRRDIMATQKSRRALHAAMEAGAGEAWDYNPPSDASQQYVRNHMDWTVAANRYRFPPLNTRSNDTTTVHQNEGQKHET</sequence>
<comment type="similarity">
    <text evidence="1">Belongs to the sulfatase family.</text>
</comment>
<dbReference type="InterPro" id="IPR051849">
    <property type="entry name" value="GAG-degrading_sulfatase"/>
</dbReference>
<organism evidence="6 7">
    <name type="scientific">Aliisedimentitalea scapharcae</name>
    <dbReference type="NCBI Taxonomy" id="1524259"/>
    <lineage>
        <taxon>Bacteria</taxon>
        <taxon>Pseudomonadati</taxon>
        <taxon>Pseudomonadota</taxon>
        <taxon>Alphaproteobacteria</taxon>
        <taxon>Rhodobacterales</taxon>
        <taxon>Roseobacteraceae</taxon>
        <taxon>Aliisedimentitalea</taxon>
    </lineage>
</organism>
<accession>A0ABZ2Y2U5</accession>
<keyword evidence="2 6" id="KW-0378">Hydrolase</keyword>
<dbReference type="EC" id="3.1.6.6" evidence="6"/>
<dbReference type="CDD" id="cd16032">
    <property type="entry name" value="choline-sulfatase"/>
    <property type="match status" value="1"/>
</dbReference>
<dbReference type="InterPro" id="IPR017850">
    <property type="entry name" value="Alkaline_phosphatase_core_sf"/>
</dbReference>
<gene>
    <name evidence="6" type="primary">betC</name>
    <name evidence="6" type="ORF">QEZ52_20845</name>
</gene>
<feature type="domain" description="Choline sulfatase enzyme C-terminal" evidence="5">
    <location>
        <begin position="453"/>
        <end position="504"/>
    </location>
</feature>
<evidence type="ECO:0000259" key="4">
    <source>
        <dbReference type="Pfam" id="PF00884"/>
    </source>
</evidence>
<keyword evidence="6" id="KW-0614">Plasmid</keyword>
<dbReference type="PROSITE" id="PS00149">
    <property type="entry name" value="SULFATASE_2"/>
    <property type="match status" value="1"/>
</dbReference>
<dbReference type="EMBL" id="CP123585">
    <property type="protein sequence ID" value="WZK91236.1"/>
    <property type="molecule type" value="Genomic_DNA"/>
</dbReference>
<evidence type="ECO:0000256" key="3">
    <source>
        <dbReference type="SAM" id="MobiDB-lite"/>
    </source>
</evidence>
<name>A0ABZ2Y2U5_9RHOB</name>
<protein>
    <submittedName>
        <fullName evidence="6">Choline-sulfatase</fullName>
        <ecNumber evidence="6">3.1.6.6</ecNumber>
    </submittedName>
</protein>
<evidence type="ECO:0000256" key="1">
    <source>
        <dbReference type="ARBA" id="ARBA00008779"/>
    </source>
</evidence>
<dbReference type="GO" id="GO:0047753">
    <property type="term" value="F:choline-sulfatase activity"/>
    <property type="evidence" value="ECO:0007669"/>
    <property type="project" value="UniProtKB-EC"/>
</dbReference>
<evidence type="ECO:0000259" key="5">
    <source>
        <dbReference type="Pfam" id="PF12411"/>
    </source>
</evidence>
<evidence type="ECO:0000313" key="6">
    <source>
        <dbReference type="EMBL" id="WZK91236.1"/>
    </source>
</evidence>
<proteinExistence type="inferred from homology"/>
<keyword evidence="7" id="KW-1185">Reference proteome</keyword>
<reference evidence="6 7" key="1">
    <citation type="submission" date="2023-04" db="EMBL/GenBank/DDBJ databases">
        <title>Complete genome sequence of Alisedimentitalea scapharcae.</title>
        <authorList>
            <person name="Rong J.-C."/>
            <person name="Yi M.-L."/>
            <person name="Zhao Q."/>
        </authorList>
    </citation>
    <scope>NUCLEOTIDE SEQUENCE [LARGE SCALE GENOMIC DNA]</scope>
    <source>
        <strain evidence="6 7">KCTC 42119</strain>
        <plasmid evidence="6 7">unnamed4</plasmid>
    </source>
</reference>
<dbReference type="InterPro" id="IPR000917">
    <property type="entry name" value="Sulfatase_N"/>
</dbReference>
<feature type="domain" description="Sulfatase N-terminal" evidence="4">
    <location>
        <begin position="6"/>
        <end position="349"/>
    </location>
</feature>
<dbReference type="Gene3D" id="3.40.720.10">
    <property type="entry name" value="Alkaline Phosphatase, subunit A"/>
    <property type="match status" value="1"/>
</dbReference>
<evidence type="ECO:0000256" key="2">
    <source>
        <dbReference type="ARBA" id="ARBA00022801"/>
    </source>
</evidence>
<feature type="region of interest" description="Disordered" evidence="3">
    <location>
        <begin position="505"/>
        <end position="527"/>
    </location>
</feature>
<dbReference type="PANTHER" id="PTHR46615:SF1">
    <property type="entry name" value="ARYLSULFATASE K"/>
    <property type="match status" value="1"/>
</dbReference>
<dbReference type="Proteomes" id="UP001623232">
    <property type="component" value="Plasmid unnamed4"/>
</dbReference>
<dbReference type="SUPFAM" id="SSF53649">
    <property type="entry name" value="Alkaline phosphatase-like"/>
    <property type="match status" value="1"/>
</dbReference>
<dbReference type="Pfam" id="PF12411">
    <property type="entry name" value="Choline_sulf_C"/>
    <property type="match status" value="1"/>
</dbReference>
<dbReference type="InterPro" id="IPR025863">
    <property type="entry name" value="Choline_sulf_C_dom"/>
</dbReference>
<dbReference type="RefSeq" id="WP_343211942.1">
    <property type="nucleotide sequence ID" value="NZ_CP123585.1"/>
</dbReference>
<evidence type="ECO:0000313" key="7">
    <source>
        <dbReference type="Proteomes" id="UP001623232"/>
    </source>
</evidence>